<dbReference type="InParanoid" id="A0A0D0B2H8"/>
<accession>A0A0D0B2H8</accession>
<keyword evidence="2" id="KW-1185">Reference proteome</keyword>
<reference evidence="1 2" key="1">
    <citation type="submission" date="2014-04" db="EMBL/GenBank/DDBJ databases">
        <authorList>
            <consortium name="DOE Joint Genome Institute"/>
            <person name="Kuo A."/>
            <person name="Ruytinx J."/>
            <person name="Rineau F."/>
            <person name="Colpaert J."/>
            <person name="Kohler A."/>
            <person name="Nagy L.G."/>
            <person name="Floudas D."/>
            <person name="Copeland A."/>
            <person name="Barry K.W."/>
            <person name="Cichocki N."/>
            <person name="Veneault-Fourrey C."/>
            <person name="LaButti K."/>
            <person name="Lindquist E.A."/>
            <person name="Lipzen A."/>
            <person name="Lundell T."/>
            <person name="Morin E."/>
            <person name="Murat C."/>
            <person name="Sun H."/>
            <person name="Tunlid A."/>
            <person name="Henrissat B."/>
            <person name="Grigoriev I.V."/>
            <person name="Hibbett D.S."/>
            <person name="Martin F."/>
            <person name="Nordberg H.P."/>
            <person name="Cantor M.N."/>
            <person name="Hua S.X."/>
        </authorList>
    </citation>
    <scope>NUCLEOTIDE SEQUENCE [LARGE SCALE GENOMIC DNA]</scope>
    <source>
        <strain evidence="1 2">UH-Slu-Lm8-n1</strain>
    </source>
</reference>
<organism evidence="1 2">
    <name type="scientific">Suillus luteus UH-Slu-Lm8-n1</name>
    <dbReference type="NCBI Taxonomy" id="930992"/>
    <lineage>
        <taxon>Eukaryota</taxon>
        <taxon>Fungi</taxon>
        <taxon>Dikarya</taxon>
        <taxon>Basidiomycota</taxon>
        <taxon>Agaricomycotina</taxon>
        <taxon>Agaricomycetes</taxon>
        <taxon>Agaricomycetidae</taxon>
        <taxon>Boletales</taxon>
        <taxon>Suillineae</taxon>
        <taxon>Suillaceae</taxon>
        <taxon>Suillus</taxon>
    </lineage>
</organism>
<name>A0A0D0B2H8_9AGAM</name>
<evidence type="ECO:0000313" key="2">
    <source>
        <dbReference type="Proteomes" id="UP000054485"/>
    </source>
</evidence>
<protein>
    <submittedName>
        <fullName evidence="1">Uncharacterized protein</fullName>
    </submittedName>
</protein>
<evidence type="ECO:0000313" key="1">
    <source>
        <dbReference type="EMBL" id="KIK38148.1"/>
    </source>
</evidence>
<gene>
    <name evidence="1" type="ORF">CY34DRAFT_809692</name>
</gene>
<reference evidence="2" key="2">
    <citation type="submission" date="2015-01" db="EMBL/GenBank/DDBJ databases">
        <title>Evolutionary Origins and Diversification of the Mycorrhizal Mutualists.</title>
        <authorList>
            <consortium name="DOE Joint Genome Institute"/>
            <consortium name="Mycorrhizal Genomics Consortium"/>
            <person name="Kohler A."/>
            <person name="Kuo A."/>
            <person name="Nagy L.G."/>
            <person name="Floudas D."/>
            <person name="Copeland A."/>
            <person name="Barry K.W."/>
            <person name="Cichocki N."/>
            <person name="Veneault-Fourrey C."/>
            <person name="LaButti K."/>
            <person name="Lindquist E.A."/>
            <person name="Lipzen A."/>
            <person name="Lundell T."/>
            <person name="Morin E."/>
            <person name="Murat C."/>
            <person name="Riley R."/>
            <person name="Ohm R."/>
            <person name="Sun H."/>
            <person name="Tunlid A."/>
            <person name="Henrissat B."/>
            <person name="Grigoriev I.V."/>
            <person name="Hibbett D.S."/>
            <person name="Martin F."/>
        </authorList>
    </citation>
    <scope>NUCLEOTIDE SEQUENCE [LARGE SCALE GENOMIC DNA]</scope>
    <source>
        <strain evidence="2">UH-Slu-Lm8-n1</strain>
    </source>
</reference>
<dbReference type="AlphaFoldDB" id="A0A0D0B2H8"/>
<dbReference type="OrthoDB" id="2681755at2759"/>
<dbReference type="HOGENOM" id="CLU_1994110_0_0_1"/>
<dbReference type="Proteomes" id="UP000054485">
    <property type="component" value="Unassembled WGS sequence"/>
</dbReference>
<sequence length="125" mass="13911">MDEDGRSFTNGEVKFFSQCGTGSIIVLFTKFDALCDDEFAELLSNGVSRKDTEALVPQRAKEAFANGPQLKLCTTATTDVLQDDIYACLIWTRTMQTAGHLFNAQLKSWMMIRSNRCLSQLSGPM</sequence>
<dbReference type="EMBL" id="KN835409">
    <property type="protein sequence ID" value="KIK38148.1"/>
    <property type="molecule type" value="Genomic_DNA"/>
</dbReference>
<proteinExistence type="predicted"/>